<dbReference type="SUPFAM" id="SSF158702">
    <property type="entry name" value="Sec63 N-terminal domain-like"/>
    <property type="match status" value="2"/>
</dbReference>
<evidence type="ECO:0000256" key="3">
    <source>
        <dbReference type="ARBA" id="ARBA00012552"/>
    </source>
</evidence>
<name>A0AAD5YKI3_9AGAR</name>
<dbReference type="FunFam" id="3.40.50.300:FF:000062">
    <property type="entry name" value="U5 small nuclear ribonucleoprotein helicase"/>
    <property type="match status" value="1"/>
</dbReference>
<evidence type="ECO:0000259" key="14">
    <source>
        <dbReference type="PROSITE" id="PS51194"/>
    </source>
</evidence>
<dbReference type="InterPro" id="IPR014001">
    <property type="entry name" value="Helicase_ATP-bd"/>
</dbReference>
<dbReference type="FunFam" id="1.10.10.10:FF:000012">
    <property type="entry name" value="U5 small nuclear ribonucleoprotein helicase"/>
    <property type="match status" value="1"/>
</dbReference>
<dbReference type="FunFam" id="3.40.50.300:FF:000254">
    <property type="entry name" value="U5 small nuclear ribonucleoprotein helicase"/>
    <property type="match status" value="1"/>
</dbReference>
<protein>
    <recommendedName>
        <fullName evidence="10">U5 small nuclear ribonucleoprotein 200 kDa helicase</fullName>
        <ecNumber evidence="3">3.6.4.13</ecNumber>
    </recommendedName>
</protein>
<dbReference type="InterPro" id="IPR004179">
    <property type="entry name" value="Sec63-dom"/>
</dbReference>
<dbReference type="PANTHER" id="PTHR47961:SF4">
    <property type="entry name" value="ACTIVATING SIGNAL COINTEGRATOR 1 COMPLEX SUBUNIT 3"/>
    <property type="match status" value="1"/>
</dbReference>
<dbReference type="GO" id="GO:0000393">
    <property type="term" value="P:spliceosomal conformational changes to generate catalytic conformation"/>
    <property type="evidence" value="ECO:0007669"/>
    <property type="project" value="UniProtKB-ARBA"/>
</dbReference>
<dbReference type="GO" id="GO:0003724">
    <property type="term" value="F:RNA helicase activity"/>
    <property type="evidence" value="ECO:0007669"/>
    <property type="project" value="UniProtKB-EC"/>
</dbReference>
<proteinExistence type="inferred from homology"/>
<evidence type="ECO:0000256" key="5">
    <source>
        <dbReference type="ARBA" id="ARBA00022741"/>
    </source>
</evidence>
<dbReference type="InterPro" id="IPR014756">
    <property type="entry name" value="Ig_E-set"/>
</dbReference>
<evidence type="ECO:0000313" key="15">
    <source>
        <dbReference type="EMBL" id="KAJ3559151.1"/>
    </source>
</evidence>
<dbReference type="Pfam" id="PF00271">
    <property type="entry name" value="Helicase_C"/>
    <property type="match status" value="1"/>
</dbReference>
<dbReference type="Gene3D" id="1.10.150.20">
    <property type="entry name" value="5' to 3' exonuclease, C-terminal subdomain"/>
    <property type="match status" value="2"/>
</dbReference>
<evidence type="ECO:0000256" key="6">
    <source>
        <dbReference type="ARBA" id="ARBA00022801"/>
    </source>
</evidence>
<evidence type="ECO:0000256" key="10">
    <source>
        <dbReference type="ARBA" id="ARBA00034541"/>
    </source>
</evidence>
<feature type="domain" description="Helicase ATP-binding" evidence="13">
    <location>
        <begin position="810"/>
        <end position="986"/>
    </location>
</feature>
<keyword evidence="5" id="KW-0547">Nucleotide-binding</keyword>
<keyword evidence="8" id="KW-0067">ATP-binding</keyword>
<dbReference type="SMART" id="SM00490">
    <property type="entry name" value="HELICc"/>
    <property type="match status" value="2"/>
</dbReference>
<dbReference type="FunFam" id="1.10.10.10:FF:000024">
    <property type="entry name" value="U5 small nuclear ribonucleoprotein helicase"/>
    <property type="match status" value="1"/>
</dbReference>
<dbReference type="GO" id="GO:0005524">
    <property type="term" value="F:ATP binding"/>
    <property type="evidence" value="ECO:0007669"/>
    <property type="project" value="UniProtKB-KW"/>
</dbReference>
<dbReference type="InterPro" id="IPR036388">
    <property type="entry name" value="WH-like_DNA-bd_sf"/>
</dbReference>
<dbReference type="InterPro" id="IPR027417">
    <property type="entry name" value="P-loop_NTPase"/>
</dbReference>
<dbReference type="Gene3D" id="2.60.40.150">
    <property type="entry name" value="C2 domain"/>
    <property type="match status" value="2"/>
</dbReference>
<organism evidence="15 16">
    <name type="scientific">Leucocoprinus birnbaumii</name>
    <dbReference type="NCBI Taxonomy" id="56174"/>
    <lineage>
        <taxon>Eukaryota</taxon>
        <taxon>Fungi</taxon>
        <taxon>Dikarya</taxon>
        <taxon>Basidiomycota</taxon>
        <taxon>Agaricomycotina</taxon>
        <taxon>Agaricomycetes</taxon>
        <taxon>Agaricomycetidae</taxon>
        <taxon>Agaricales</taxon>
        <taxon>Agaricineae</taxon>
        <taxon>Agaricaceae</taxon>
        <taxon>Leucocoprinus</taxon>
    </lineage>
</organism>
<dbReference type="InterPro" id="IPR036390">
    <property type="entry name" value="WH_DNA-bd_sf"/>
</dbReference>
<evidence type="ECO:0000256" key="1">
    <source>
        <dbReference type="ARBA" id="ARBA00004123"/>
    </source>
</evidence>
<dbReference type="FunFam" id="2.60.40.150:FF:000133">
    <property type="entry name" value="Pre-mRNA splicing helicase, putative"/>
    <property type="match status" value="1"/>
</dbReference>
<evidence type="ECO:0000256" key="2">
    <source>
        <dbReference type="ARBA" id="ARBA00010140"/>
    </source>
</evidence>
<evidence type="ECO:0000259" key="13">
    <source>
        <dbReference type="PROSITE" id="PS51192"/>
    </source>
</evidence>
<dbReference type="PROSITE" id="PS51194">
    <property type="entry name" value="HELICASE_CTER"/>
    <property type="match status" value="1"/>
</dbReference>
<dbReference type="CDD" id="cd18021">
    <property type="entry name" value="DEXHc_Brr2_2"/>
    <property type="match status" value="1"/>
</dbReference>
<evidence type="ECO:0000256" key="9">
    <source>
        <dbReference type="ARBA" id="ARBA00023242"/>
    </source>
</evidence>
<dbReference type="PROSITE" id="PS51192">
    <property type="entry name" value="HELICASE_ATP_BIND_1"/>
    <property type="match status" value="2"/>
</dbReference>
<feature type="domain" description="Helicase ATP-binding" evidence="13">
    <location>
        <begin position="1"/>
        <end position="161"/>
    </location>
</feature>
<dbReference type="EMBL" id="JANIEX010001334">
    <property type="protein sequence ID" value="KAJ3559151.1"/>
    <property type="molecule type" value="Genomic_DNA"/>
</dbReference>
<dbReference type="SUPFAM" id="SSF46785">
    <property type="entry name" value="Winged helix' DNA-binding domain"/>
    <property type="match status" value="2"/>
</dbReference>
<dbReference type="GO" id="GO:0003676">
    <property type="term" value="F:nucleic acid binding"/>
    <property type="evidence" value="ECO:0007669"/>
    <property type="project" value="InterPro"/>
</dbReference>
<keyword evidence="9" id="KW-0539">Nucleus</keyword>
<dbReference type="SUPFAM" id="SSF52540">
    <property type="entry name" value="P-loop containing nucleoside triphosphate hydrolases"/>
    <property type="match status" value="4"/>
</dbReference>
<comment type="caution">
    <text evidence="15">The sequence shown here is derived from an EMBL/GenBank/DDBJ whole genome shotgun (WGS) entry which is preliminary data.</text>
</comment>
<comment type="subcellular location">
    <subcellularLocation>
        <location evidence="1">Nucleus</location>
    </subcellularLocation>
</comment>
<evidence type="ECO:0000256" key="8">
    <source>
        <dbReference type="ARBA" id="ARBA00022840"/>
    </source>
</evidence>
<comment type="catalytic activity">
    <reaction evidence="11">
        <text>ATP + H2O = ADP + phosphate + H(+)</text>
        <dbReference type="Rhea" id="RHEA:13065"/>
        <dbReference type="ChEBI" id="CHEBI:15377"/>
        <dbReference type="ChEBI" id="CHEBI:15378"/>
        <dbReference type="ChEBI" id="CHEBI:30616"/>
        <dbReference type="ChEBI" id="CHEBI:43474"/>
        <dbReference type="ChEBI" id="CHEBI:456216"/>
        <dbReference type="EC" id="3.6.4.13"/>
    </reaction>
</comment>
<dbReference type="CDD" id="cd18795">
    <property type="entry name" value="SF2_C_Ski2"/>
    <property type="match status" value="1"/>
</dbReference>
<dbReference type="InterPro" id="IPR057842">
    <property type="entry name" value="WH_MER3"/>
</dbReference>
<dbReference type="GO" id="GO:0005682">
    <property type="term" value="C:U5 snRNP"/>
    <property type="evidence" value="ECO:0007669"/>
    <property type="project" value="UniProtKB-ARBA"/>
</dbReference>
<evidence type="ECO:0000256" key="11">
    <source>
        <dbReference type="ARBA" id="ARBA00047984"/>
    </source>
</evidence>
<dbReference type="FunFam" id="1.10.150.20:FF:000004">
    <property type="entry name" value="U5 small nuclear ribonucleoprotein helicase"/>
    <property type="match status" value="1"/>
</dbReference>
<comment type="similarity">
    <text evidence="2">Belongs to the helicase family. SKI2 subfamily.</text>
</comment>
<sequence>MLTILNELSKWRNEDTGEFDLDGFKIVYIAPMKALVQEMVGNFQARLKVFGIKVGELTGDSQMTKQQIAETQIIVTTPEKWDVITRKSTDTSYTNLVRLIIIDEIHLLHDDRGPVLEAIIARTIRRMEQTNEYVRLVGLSATLPNYQDVATFLRVDEKKGLFYFDATYRPCGLQQQFIGITEKKAIKRYQVMNEVCYEKVLDQAGKNQTLVFVHSRKETAKTAKFLRDMAVEKETITQFVKPEGATREILTEESGNCKDPNLRDLLPFGFAIHHAGMSREDRTLVEDLFAEGHVQVLVCTATLAWGVNLPAHTVIIKGTQIYNPEKGRWVELSSQDVLQMLGRAGRPQYDTFGEGVIITNHGELQYYLSLLNQQLPIESQFVSKMVDNLNAEIVLGTVRNRDEAVQWLGYTYLYVRMLRDPGLYGVGVDYQDEPGLVQKRADIVHSAAVLLEKCQLIKYERASGRFQSTELGKIASHYYVTYNSMMVYNKHLKPTMSSLELFRVFALSNEFKLIPVRQEEKIELAKLLERVPIPVKEGVEEPAAKINVLLQAYISQLKLDGFVLVADMVFVQQSAGRILRAMFEICLKRGWAVPAKAALDLCKMVEKRMWGSMTPLRQFKGVPSEVVRKAEGKQFPWYRYFDLTPPEIGELIGIPNAGKLVHRLVHSFPKLQLQAQVQPITRSLLRIDLSIMPDFRWDEKIHGSAETFIILVEDVDGEVILFHDSFVLRQRRSPPNYYISIISDRWLHSETRLPISFKHLILPAKFPPPTPLLDLQSLPISALHNKEFEAIYSSTIPSVGFNKIQTQVFQALYMSDENVFIGAPTGSGKTVCAEFALLRLWSKREQPRAVCLLPFQEMVDMRVEEWRKKFGNVQGGKEVLALTGETSNDLRVLEKADVVVCTPTQWDVLSRRWRQRKNVQNIGLLIADEIQQVGGEVGPTYEVVISRTRYVSFQTKVPTRIVACGVSLANAEDLGEWIGAKSHTIFNFSPNARPLNMEIHIQSFTIPHFPSLMIAMSKPAYLAILEYSPTKPVILFVPSRRQCRLTVDDLLTHCAADDEPDRFLNLEMEELEKHLAHVKDQGLVETLKHGVGFFHEALDRQDKRIVQRLFESGAIQVLVASKDTAWSLPVASHMVIIMGVQSYEGKEHRYVDYPVMDVLQMMGRACRPLEDENSRCVLMCQQTRKDFYKKFLAEGLPIESHLPTHLLHDYFLAEIAVKTIENKQDAMDILTWTYFYRRMTQNPNYYNLHNVSHQHLSDHLSELVENTLNDLVNSKCIAIEDEMDVSALNLGMIAAYYNISYVTVEVYTLSLKERTKLKGLLEVVSSSAEFETIPIRRHEDVLLRRIYDRVPVKLDRADFEAPHFKTFLLLQAHFSRLQLPPDLAADQVLVLEKILNLLSACVDVMSSNAWLNALGAMDLSQMCVQAVWDKDSPLKQVPHFEPEVIKRCSAAGIETVYDIMEMEDDDRTKLLQMSSSQMRDVAMFVNSYPTLDVSYDLAKGDYTAGSPILLKVTLARDVDEDEEEADQSVVAPFYPSKKLANWWVVLGDRDSRQLYVIKKVTVNKSLAVKLEFTLPKGTHRPRLYVVCDSYVGADHDIELDPIEVAEGEDSDSDEDMDSDEDDE</sequence>
<dbReference type="Gene3D" id="3.40.50.300">
    <property type="entry name" value="P-loop containing nucleotide triphosphate hydrolases"/>
    <property type="match status" value="4"/>
</dbReference>
<dbReference type="SMART" id="SM00487">
    <property type="entry name" value="DEXDc"/>
    <property type="match status" value="2"/>
</dbReference>
<dbReference type="EC" id="3.6.4.13" evidence="3"/>
<dbReference type="Gene3D" id="1.10.3380.10">
    <property type="entry name" value="Sec63 N-terminal domain-like domain"/>
    <property type="match status" value="2"/>
</dbReference>
<dbReference type="Proteomes" id="UP001213000">
    <property type="component" value="Unassembled WGS sequence"/>
</dbReference>
<dbReference type="FunFam" id="3.40.50.300:FF:000368">
    <property type="entry name" value="U5 small nuclear ribonucleoprotein 200 kDa helicase"/>
    <property type="match status" value="1"/>
</dbReference>
<dbReference type="InterPro" id="IPR035892">
    <property type="entry name" value="C2_domain_sf"/>
</dbReference>
<dbReference type="FunFam" id="3.40.50.300:FF:003287">
    <property type="entry name" value="U5 small nuclear ribonucleoprotein 200 kDa helicase"/>
    <property type="match status" value="1"/>
</dbReference>
<dbReference type="Gene3D" id="1.10.10.10">
    <property type="entry name" value="Winged helix-like DNA-binding domain superfamily/Winged helix DNA-binding domain"/>
    <property type="match status" value="2"/>
</dbReference>
<dbReference type="FunFam" id="1.10.150.20:FF:000013">
    <property type="entry name" value="U5 small nuclear ribonucleoprotein kDa helicase"/>
    <property type="match status" value="1"/>
</dbReference>
<dbReference type="InterPro" id="IPR011545">
    <property type="entry name" value="DEAD/DEAH_box_helicase_dom"/>
</dbReference>
<dbReference type="Pfam" id="PF00270">
    <property type="entry name" value="DEAD"/>
    <property type="match status" value="2"/>
</dbReference>
<reference evidence="15" key="1">
    <citation type="submission" date="2022-07" db="EMBL/GenBank/DDBJ databases">
        <title>Genome Sequence of Leucocoprinus birnbaumii.</title>
        <authorList>
            <person name="Buettner E."/>
        </authorList>
    </citation>
    <scope>NUCLEOTIDE SEQUENCE</scope>
    <source>
        <strain evidence="15">VT141</strain>
    </source>
</reference>
<dbReference type="InterPro" id="IPR050474">
    <property type="entry name" value="Hel308_SKI2-like"/>
</dbReference>
<dbReference type="FunFam" id="1.10.3380.10:FF:000002">
    <property type="entry name" value="Activating signal cointegrator 1 complex subunit 3"/>
    <property type="match status" value="1"/>
</dbReference>
<dbReference type="FunFam" id="1.10.3380.10:FF:000001">
    <property type="entry name" value="U5 small nuclear ribonucleoprotein helicase"/>
    <property type="match status" value="1"/>
</dbReference>
<evidence type="ECO:0000256" key="4">
    <source>
        <dbReference type="ARBA" id="ARBA00022737"/>
    </source>
</evidence>
<keyword evidence="4" id="KW-0677">Repeat</keyword>
<evidence type="ECO:0000256" key="12">
    <source>
        <dbReference type="SAM" id="MobiDB-lite"/>
    </source>
</evidence>
<accession>A0AAD5YKI3</accession>
<feature type="region of interest" description="Disordered" evidence="12">
    <location>
        <begin position="1600"/>
        <end position="1623"/>
    </location>
</feature>
<dbReference type="GO" id="GO:0000712">
    <property type="term" value="P:resolution of meiotic recombination intermediates"/>
    <property type="evidence" value="ECO:0007669"/>
    <property type="project" value="TreeGrafter"/>
</dbReference>
<dbReference type="InterPro" id="IPR001650">
    <property type="entry name" value="Helicase_C-like"/>
</dbReference>
<dbReference type="SMART" id="SM00973">
    <property type="entry name" value="Sec63"/>
    <property type="match status" value="2"/>
</dbReference>
<dbReference type="SUPFAM" id="SSF81296">
    <property type="entry name" value="E set domains"/>
    <property type="match status" value="1"/>
</dbReference>
<dbReference type="Pfam" id="PF02889">
    <property type="entry name" value="Sec63"/>
    <property type="match status" value="2"/>
</dbReference>
<keyword evidence="16" id="KW-1185">Reference proteome</keyword>
<keyword evidence="7" id="KW-0347">Helicase</keyword>
<evidence type="ECO:0000313" key="16">
    <source>
        <dbReference type="Proteomes" id="UP001213000"/>
    </source>
</evidence>
<dbReference type="PANTHER" id="PTHR47961">
    <property type="entry name" value="DNA POLYMERASE THETA, PUTATIVE (AFU_ORTHOLOGUE AFUA_1G05260)-RELATED"/>
    <property type="match status" value="1"/>
</dbReference>
<gene>
    <name evidence="15" type="ORF">NP233_g11338</name>
</gene>
<feature type="domain" description="Helicase C-terminal" evidence="14">
    <location>
        <begin position="200"/>
        <end position="406"/>
    </location>
</feature>
<dbReference type="GO" id="GO:0016787">
    <property type="term" value="F:hydrolase activity"/>
    <property type="evidence" value="ECO:0007669"/>
    <property type="project" value="UniProtKB-KW"/>
</dbReference>
<keyword evidence="6" id="KW-0378">Hydrolase</keyword>
<dbReference type="GO" id="GO:0003678">
    <property type="term" value="F:DNA helicase activity"/>
    <property type="evidence" value="ECO:0007669"/>
    <property type="project" value="TreeGrafter"/>
</dbReference>
<dbReference type="Pfam" id="PF23445">
    <property type="entry name" value="WHD_SNRNP200"/>
    <property type="match status" value="2"/>
</dbReference>
<evidence type="ECO:0000256" key="7">
    <source>
        <dbReference type="ARBA" id="ARBA00022806"/>
    </source>
</evidence>